<dbReference type="Gene3D" id="2.170.130.10">
    <property type="entry name" value="TonB-dependent receptor, plug domain"/>
    <property type="match status" value="1"/>
</dbReference>
<evidence type="ECO:0000313" key="10">
    <source>
        <dbReference type="Proteomes" id="UP000037953"/>
    </source>
</evidence>
<sequence length="960" mass="105432">MPVLLAISLSAHAQETKKADTAKTTKIEEVVVTSLGIKRQARSLTYSSQQIGGDELTEVKTPNLLNSINGKVSNVQINKTNGGVGGSVRVVMRGDKSTRNSQPLYVIDGIPIINGVGGPNVDFYASMPDIGDILSTINPEDIESINFLKGASASALYGSQGSNGAVLITTKKGKAGRSNITYSTSLTMDNVYALPELQNSYLQMIPYNPSAGATGSMQSWGAKGESKDYTKDFFRTGMTWVNSLSFQSGNEKSTNLFSFGNTTNKGVIPTSSFDQYNLNFRNSSKFFEDKLTLDVNVMASMQNTKNRLTPGSYFSPLTNLYWLPRGVNFDNFSGDNYTYFNKERYLPAQNWWAIAPDGTFSVESQNPYWILNRNAVTTKNKNFYGSAALSYAINPWLTAKIRGNYSYFDSDTQRNVAVFSLPVILGGNNNGKIYKNLYDNRSTYGDVLLSGNPHIGDNFTLDFTVGASISDKRASVTSIENNLLVVPNQFTLNNLQWTGQNGNGQNYIITGTRRQDQSVFASANIGFKNKLYLDLTFRNDWSSTLAGLGNVSFDYESVGVNAILSDIVKLPDMFSFWKVRGSYAIVGNALDPTFTMPQLIFNAGSIVGTYSAYPVVREGYEPLYPRPEENKTFEVGTDIRLFKNRARFDFTYYNSNNSHQYLQGIEASSDLSVTFGGKLDINAGKIRNTGFESSLAVDIFKREKFSWTSTLNVSANRNKIVELFPAQYFNDSDEKLFTLLGGGYNKLKLGGSFGDIYGKTFKRDGEGRIIVNDKGVPLFDPGAVDYLGNPNPKFMLGLNNSFSIGKLNIDFLIDGRFGGKVLGYTQMMNDRYGVSKVTADARDNGGVAISNAVTENGQAYTGKTDAKEYYEAVSNVEKAYMYSGTAIRLRQASISYTFNLKSGFLQNATVGVTGSNLFFLYKKAPFDPEQVSGVNPGGVGVDMFGMPITRSLGVSLKATF</sequence>
<dbReference type="AlphaFoldDB" id="A0A0N1KSN4"/>
<dbReference type="Pfam" id="PF07715">
    <property type="entry name" value="Plug"/>
    <property type="match status" value="1"/>
</dbReference>
<dbReference type="InterPro" id="IPR012910">
    <property type="entry name" value="Plug_dom"/>
</dbReference>
<keyword evidence="5 7" id="KW-0472">Membrane</keyword>
<keyword evidence="4 7" id="KW-0812">Transmembrane</keyword>
<dbReference type="EMBL" id="LJOD01000004">
    <property type="protein sequence ID" value="KPE51786.1"/>
    <property type="molecule type" value="Genomic_DNA"/>
</dbReference>
<dbReference type="InterPro" id="IPR023997">
    <property type="entry name" value="TonB-dep_OMP_SusC/RagA_CS"/>
</dbReference>
<proteinExistence type="inferred from homology"/>
<dbReference type="GO" id="GO:0009279">
    <property type="term" value="C:cell outer membrane"/>
    <property type="evidence" value="ECO:0007669"/>
    <property type="project" value="UniProtKB-SubCell"/>
</dbReference>
<dbReference type="Proteomes" id="UP000037953">
    <property type="component" value="Unassembled WGS sequence"/>
</dbReference>
<organism evidence="9 10">
    <name type="scientific">Chryseobacterium indologenes</name>
    <name type="common">Flavobacterium indologenes</name>
    <dbReference type="NCBI Taxonomy" id="253"/>
    <lineage>
        <taxon>Bacteria</taxon>
        <taxon>Pseudomonadati</taxon>
        <taxon>Bacteroidota</taxon>
        <taxon>Flavobacteriia</taxon>
        <taxon>Flavobacteriales</taxon>
        <taxon>Weeksellaceae</taxon>
        <taxon>Chryseobacterium group</taxon>
        <taxon>Chryseobacterium</taxon>
    </lineage>
</organism>
<evidence type="ECO:0000256" key="1">
    <source>
        <dbReference type="ARBA" id="ARBA00004571"/>
    </source>
</evidence>
<dbReference type="Gene3D" id="2.40.170.20">
    <property type="entry name" value="TonB-dependent receptor, beta-barrel domain"/>
    <property type="match status" value="1"/>
</dbReference>
<dbReference type="InterPro" id="IPR039426">
    <property type="entry name" value="TonB-dep_rcpt-like"/>
</dbReference>
<dbReference type="InterPro" id="IPR037066">
    <property type="entry name" value="Plug_dom_sf"/>
</dbReference>
<gene>
    <name evidence="9" type="ORF">AOB46_08290</name>
</gene>
<evidence type="ECO:0000256" key="5">
    <source>
        <dbReference type="ARBA" id="ARBA00023136"/>
    </source>
</evidence>
<keyword evidence="6 7" id="KW-0998">Cell outer membrane</keyword>
<dbReference type="NCBIfam" id="TIGR04056">
    <property type="entry name" value="OMP_RagA_SusC"/>
    <property type="match status" value="1"/>
</dbReference>
<dbReference type="PATRIC" id="fig|253.9.peg.3400"/>
<comment type="subcellular location">
    <subcellularLocation>
        <location evidence="1 7">Cell outer membrane</location>
        <topology evidence="1 7">Multi-pass membrane protein</topology>
    </subcellularLocation>
</comment>
<comment type="caution">
    <text evidence="9">The sequence shown here is derived from an EMBL/GenBank/DDBJ whole genome shotgun (WGS) entry which is preliminary data.</text>
</comment>
<evidence type="ECO:0000256" key="7">
    <source>
        <dbReference type="PROSITE-ProRule" id="PRU01360"/>
    </source>
</evidence>
<dbReference type="NCBIfam" id="TIGR04057">
    <property type="entry name" value="SusC_RagA_signa"/>
    <property type="match status" value="1"/>
</dbReference>
<dbReference type="OrthoDB" id="9768177at2"/>
<evidence type="ECO:0000256" key="2">
    <source>
        <dbReference type="ARBA" id="ARBA00022448"/>
    </source>
</evidence>
<evidence type="ECO:0000256" key="3">
    <source>
        <dbReference type="ARBA" id="ARBA00022452"/>
    </source>
</evidence>
<name>A0A0N1KSN4_CHRID</name>
<evidence type="ECO:0000313" key="9">
    <source>
        <dbReference type="EMBL" id="KPE51786.1"/>
    </source>
</evidence>
<reference evidence="10" key="2">
    <citation type="submission" date="2015-09" db="EMBL/GenBank/DDBJ databases">
        <title>Draft genome sequence of a multidrug-resistant Chryseobacterium indologenes isolate from Malaysia.</title>
        <authorList>
            <person name="Yu C.Y."/>
            <person name="Ang G.Y."/>
            <person name="Chan K.-G."/>
        </authorList>
    </citation>
    <scope>NUCLEOTIDE SEQUENCE [LARGE SCALE GENOMIC DNA]</scope>
    <source>
        <strain evidence="10">CI_885</strain>
    </source>
</reference>
<evidence type="ECO:0000256" key="4">
    <source>
        <dbReference type="ARBA" id="ARBA00022692"/>
    </source>
</evidence>
<protein>
    <submittedName>
        <fullName evidence="9">SusC/RagA family TonB-linked outer membrane protein</fullName>
    </submittedName>
</protein>
<keyword evidence="2 7" id="KW-0813">Transport</keyword>
<reference evidence="9 10" key="1">
    <citation type="journal article" date="2015" name="Genom Data">
        <title>Draft genome sequence of a multidrug-resistant Chryseobacterium indologenes isolate from Malaysia.</title>
        <authorList>
            <person name="Yu C.Y."/>
            <person name="Ang G.Y."/>
            <person name="Cheng H.J."/>
            <person name="Cheong Y.M."/>
            <person name="Yin W.F."/>
            <person name="Chan K.G."/>
        </authorList>
    </citation>
    <scope>NUCLEOTIDE SEQUENCE [LARGE SCALE GENOMIC DNA]</scope>
    <source>
        <strain evidence="9 10">CI_885</strain>
    </source>
</reference>
<comment type="similarity">
    <text evidence="7">Belongs to the TonB-dependent receptor family.</text>
</comment>
<keyword evidence="3 7" id="KW-1134">Transmembrane beta strand</keyword>
<dbReference type="SUPFAM" id="SSF56935">
    <property type="entry name" value="Porins"/>
    <property type="match status" value="1"/>
</dbReference>
<evidence type="ECO:0000259" key="8">
    <source>
        <dbReference type="Pfam" id="PF07715"/>
    </source>
</evidence>
<dbReference type="InterPro" id="IPR036942">
    <property type="entry name" value="Beta-barrel_TonB_sf"/>
</dbReference>
<dbReference type="PROSITE" id="PS52016">
    <property type="entry name" value="TONB_DEPENDENT_REC_3"/>
    <property type="match status" value="1"/>
</dbReference>
<dbReference type="InterPro" id="IPR023996">
    <property type="entry name" value="TonB-dep_OMP_SusC/RagA"/>
</dbReference>
<feature type="domain" description="TonB-dependent receptor plug" evidence="8">
    <location>
        <begin position="42"/>
        <end position="165"/>
    </location>
</feature>
<evidence type="ECO:0000256" key="6">
    <source>
        <dbReference type="ARBA" id="ARBA00023237"/>
    </source>
</evidence>
<accession>A0A0N1KSN4</accession>